<comment type="cofactor">
    <cofactor evidence="1">
        <name>FAD</name>
        <dbReference type="ChEBI" id="CHEBI:57692"/>
    </cofactor>
</comment>
<evidence type="ECO:0000259" key="14">
    <source>
        <dbReference type="Pfam" id="PF02770"/>
    </source>
</evidence>
<evidence type="ECO:0000256" key="8">
    <source>
        <dbReference type="ARBA" id="ARBA00023128"/>
    </source>
</evidence>
<dbReference type="GO" id="GO:0000062">
    <property type="term" value="F:fatty-acyl-CoA binding"/>
    <property type="evidence" value="ECO:0007669"/>
    <property type="project" value="TreeGrafter"/>
</dbReference>
<organism evidence="16">
    <name type="scientific">viral metagenome</name>
    <dbReference type="NCBI Taxonomy" id="1070528"/>
    <lineage>
        <taxon>unclassified sequences</taxon>
        <taxon>metagenomes</taxon>
        <taxon>organismal metagenomes</taxon>
    </lineage>
</organism>
<dbReference type="GO" id="GO:0046949">
    <property type="term" value="P:fatty-acyl-CoA biosynthetic process"/>
    <property type="evidence" value="ECO:0007669"/>
    <property type="project" value="TreeGrafter"/>
</dbReference>
<dbReference type="GO" id="GO:0033539">
    <property type="term" value="P:fatty acid beta-oxidation using acyl-CoA dehydrogenase"/>
    <property type="evidence" value="ECO:0007669"/>
    <property type="project" value="TreeGrafter"/>
</dbReference>
<proteinExistence type="inferred from homology"/>
<feature type="domain" description="Acyl-CoA dehydrogenase/oxidase C-terminal" evidence="13">
    <location>
        <begin position="317"/>
        <end position="463"/>
    </location>
</feature>
<sequence length="469" mass="51916">MMKIVRPLCRLSTLCDSFTPFRTEYAQSAAYSSLIPSLKSGGLNEKMCNTTRQPNRQYSIHPFNYTDPFLLEHQLTSDEKMIQTTAHDFAQNALLPRVKTGFRNETFDKNIMKEMGAVGLLGPTLTDYGCSGVNYVSYGLIMREIERVDSGYRSAASVQSSLVMLPIYQFGSKTQKERFLPDLAKGNLVGCFGLTEPNHGSDPSNMSTTAVRSGDHYILNGSKNWITNSPIADVFIVWAKVVGGVGDNVDSNPDSGLRSKQESQQNDIRGFILEKHMDGLSAPKIDGKFSLRSSITGMIFMDNVKVPVENMLPLVKGLKGPFTCLNNARYGIAWGALGAAEDCYHRARTYCLERIQFNRPLAANQLIQMKLANMITDISLGLQANIRTGRLLDNNILIPETISIIKRNNCEKALHIARTARDMLGGNGISDDYHIIRHMMNLEAVNTYEGTSDIHGLIIGRGITGHSAF</sequence>
<protein>
    <recommendedName>
        <fullName evidence="11">glutaryl-CoA dehydrogenase (ETF)</fullName>
        <ecNumber evidence="11">1.3.8.6</ecNumber>
    </recommendedName>
</protein>
<dbReference type="FunFam" id="1.10.540.10:FF:000003">
    <property type="entry name" value="glutaryl-CoA dehydrogenase, mitochondrial"/>
    <property type="match status" value="1"/>
</dbReference>
<dbReference type="Gene3D" id="2.40.110.10">
    <property type="entry name" value="Butyryl-CoA Dehydrogenase, subunit A, domain 2"/>
    <property type="match status" value="1"/>
</dbReference>
<evidence type="ECO:0000256" key="6">
    <source>
        <dbReference type="ARBA" id="ARBA00022946"/>
    </source>
</evidence>
<dbReference type="InterPro" id="IPR009100">
    <property type="entry name" value="AcylCoA_DH/oxidase_NM_dom_sf"/>
</dbReference>
<comment type="pathway">
    <text evidence="9">Amino-acid metabolism; lysine degradation.</text>
</comment>
<dbReference type="Gene3D" id="1.10.540.10">
    <property type="entry name" value="Acyl-CoA dehydrogenase/oxidase, N-terminal domain"/>
    <property type="match status" value="1"/>
</dbReference>
<keyword evidence="7" id="KW-0560">Oxidoreductase</keyword>
<comment type="subcellular location">
    <subcellularLocation>
        <location evidence="2">Mitochondrion matrix</location>
    </subcellularLocation>
</comment>
<comment type="catalytic activity">
    <reaction evidence="12">
        <text>glutaryl-CoA + oxidized [electron-transfer flavoprotein] + 2 H(+) = (2E)-butenoyl-CoA + reduced [electron-transfer flavoprotein] + CO2</text>
        <dbReference type="Rhea" id="RHEA:13389"/>
        <dbReference type="Rhea" id="RHEA-COMP:10685"/>
        <dbReference type="Rhea" id="RHEA-COMP:10686"/>
        <dbReference type="ChEBI" id="CHEBI:15378"/>
        <dbReference type="ChEBI" id="CHEBI:16526"/>
        <dbReference type="ChEBI" id="CHEBI:57332"/>
        <dbReference type="ChEBI" id="CHEBI:57378"/>
        <dbReference type="ChEBI" id="CHEBI:57692"/>
        <dbReference type="ChEBI" id="CHEBI:58307"/>
        <dbReference type="EC" id="1.3.8.6"/>
    </reaction>
</comment>
<evidence type="ECO:0000256" key="11">
    <source>
        <dbReference type="ARBA" id="ARBA00039033"/>
    </source>
</evidence>
<dbReference type="SUPFAM" id="SSF56645">
    <property type="entry name" value="Acyl-CoA dehydrogenase NM domain-like"/>
    <property type="match status" value="1"/>
</dbReference>
<dbReference type="InterPro" id="IPR009075">
    <property type="entry name" value="AcylCo_DH/oxidase_C"/>
</dbReference>
<evidence type="ECO:0000259" key="13">
    <source>
        <dbReference type="Pfam" id="PF00441"/>
    </source>
</evidence>
<evidence type="ECO:0000256" key="3">
    <source>
        <dbReference type="ARBA" id="ARBA00009347"/>
    </source>
</evidence>
<keyword evidence="6" id="KW-0809">Transit peptide</keyword>
<dbReference type="SUPFAM" id="SSF47203">
    <property type="entry name" value="Acyl-CoA dehydrogenase C-terminal domain-like"/>
    <property type="match status" value="1"/>
</dbReference>
<dbReference type="GO" id="GO:0005759">
    <property type="term" value="C:mitochondrial matrix"/>
    <property type="evidence" value="ECO:0007669"/>
    <property type="project" value="UniProtKB-SubCell"/>
</dbReference>
<dbReference type="AlphaFoldDB" id="A0A6C0JX76"/>
<feature type="domain" description="Acyl-CoA oxidase/dehydrogenase middle" evidence="14">
    <location>
        <begin position="191"/>
        <end position="304"/>
    </location>
</feature>
<dbReference type="GO" id="GO:0004361">
    <property type="term" value="F:glutaryl-CoA dehydrogenase activity"/>
    <property type="evidence" value="ECO:0007669"/>
    <property type="project" value="UniProtKB-EC"/>
</dbReference>
<dbReference type="InterPro" id="IPR006091">
    <property type="entry name" value="Acyl-CoA_Oxase/DH_mid-dom"/>
</dbReference>
<comment type="similarity">
    <text evidence="3">Belongs to the acyl-CoA dehydrogenase family.</text>
</comment>
<keyword evidence="5" id="KW-0274">FAD</keyword>
<dbReference type="Pfam" id="PF02771">
    <property type="entry name" value="Acyl-CoA_dh_N"/>
    <property type="match status" value="1"/>
</dbReference>
<keyword evidence="4" id="KW-0285">Flavoprotein</keyword>
<feature type="domain" description="Acyl-CoA dehydrogenase/oxidase N-terminal" evidence="15">
    <location>
        <begin position="76"/>
        <end position="186"/>
    </location>
</feature>
<reference evidence="16" key="1">
    <citation type="journal article" date="2020" name="Nature">
        <title>Giant virus diversity and host interactions through global metagenomics.</title>
        <authorList>
            <person name="Schulz F."/>
            <person name="Roux S."/>
            <person name="Paez-Espino D."/>
            <person name="Jungbluth S."/>
            <person name="Walsh D.A."/>
            <person name="Denef V.J."/>
            <person name="McMahon K.D."/>
            <person name="Konstantinidis K.T."/>
            <person name="Eloe-Fadrosh E.A."/>
            <person name="Kyrpides N.C."/>
            <person name="Woyke T."/>
        </authorList>
    </citation>
    <scope>NUCLEOTIDE SEQUENCE</scope>
    <source>
        <strain evidence="16">GVMAG-S-1101164-67</strain>
    </source>
</reference>
<evidence type="ECO:0000256" key="1">
    <source>
        <dbReference type="ARBA" id="ARBA00001974"/>
    </source>
</evidence>
<dbReference type="CDD" id="cd01151">
    <property type="entry name" value="GCD"/>
    <property type="match status" value="1"/>
</dbReference>
<name>A0A6C0JX76_9ZZZZ</name>
<keyword evidence="8" id="KW-0496">Mitochondrion</keyword>
<evidence type="ECO:0000256" key="5">
    <source>
        <dbReference type="ARBA" id="ARBA00022827"/>
    </source>
</evidence>
<accession>A0A6C0JX76</accession>
<dbReference type="InterPro" id="IPR036250">
    <property type="entry name" value="AcylCo_DH-like_C"/>
</dbReference>
<dbReference type="InterPro" id="IPR052033">
    <property type="entry name" value="Glutaryl-CoA_DH_mitochondrial"/>
</dbReference>
<dbReference type="Pfam" id="PF00441">
    <property type="entry name" value="Acyl-CoA_dh_1"/>
    <property type="match status" value="1"/>
</dbReference>
<evidence type="ECO:0000256" key="4">
    <source>
        <dbReference type="ARBA" id="ARBA00022630"/>
    </source>
</evidence>
<evidence type="ECO:0000256" key="2">
    <source>
        <dbReference type="ARBA" id="ARBA00004305"/>
    </source>
</evidence>
<comment type="pathway">
    <text evidence="10">Amino-acid metabolism; tryptophan metabolism.</text>
</comment>
<dbReference type="PANTHER" id="PTHR42807">
    <property type="entry name" value="GLUTARYL-COA DEHYDROGENASE, MITOCHONDRIAL"/>
    <property type="match status" value="1"/>
</dbReference>
<dbReference type="Gene3D" id="1.20.140.10">
    <property type="entry name" value="Butyryl-CoA Dehydrogenase, subunit A, domain 3"/>
    <property type="match status" value="1"/>
</dbReference>
<dbReference type="GO" id="GO:0050660">
    <property type="term" value="F:flavin adenine dinucleotide binding"/>
    <property type="evidence" value="ECO:0007669"/>
    <property type="project" value="InterPro"/>
</dbReference>
<dbReference type="PANTHER" id="PTHR42807:SF1">
    <property type="entry name" value="GLUTARYL-COA DEHYDROGENASE, MITOCHONDRIAL"/>
    <property type="match status" value="1"/>
</dbReference>
<dbReference type="PROSITE" id="PS00073">
    <property type="entry name" value="ACYL_COA_DH_2"/>
    <property type="match status" value="1"/>
</dbReference>
<evidence type="ECO:0000256" key="10">
    <source>
        <dbReference type="ARBA" id="ARBA00037927"/>
    </source>
</evidence>
<dbReference type="InterPro" id="IPR046373">
    <property type="entry name" value="Acyl-CoA_Oxase/DH_mid-dom_sf"/>
</dbReference>
<evidence type="ECO:0000313" key="16">
    <source>
        <dbReference type="EMBL" id="QHU10365.1"/>
    </source>
</evidence>
<evidence type="ECO:0000256" key="9">
    <source>
        <dbReference type="ARBA" id="ARBA00037899"/>
    </source>
</evidence>
<dbReference type="InterPro" id="IPR013786">
    <property type="entry name" value="AcylCoA_DH/ox_N"/>
</dbReference>
<dbReference type="EMBL" id="MN740754">
    <property type="protein sequence ID" value="QHU10365.1"/>
    <property type="molecule type" value="Genomic_DNA"/>
</dbReference>
<evidence type="ECO:0000256" key="7">
    <source>
        <dbReference type="ARBA" id="ARBA00023002"/>
    </source>
</evidence>
<evidence type="ECO:0000256" key="12">
    <source>
        <dbReference type="ARBA" id="ARBA00049493"/>
    </source>
</evidence>
<dbReference type="InterPro" id="IPR037069">
    <property type="entry name" value="AcylCoA_DH/ox_N_sf"/>
</dbReference>
<dbReference type="EC" id="1.3.8.6" evidence="11"/>
<dbReference type="FunFam" id="1.20.140.10:FF:000006">
    <property type="entry name" value="Glutaryl-CoA dehydrogenase, mitochondrial"/>
    <property type="match status" value="1"/>
</dbReference>
<evidence type="ECO:0000259" key="15">
    <source>
        <dbReference type="Pfam" id="PF02771"/>
    </source>
</evidence>
<dbReference type="Pfam" id="PF02770">
    <property type="entry name" value="Acyl-CoA_dh_M"/>
    <property type="match status" value="1"/>
</dbReference>
<dbReference type="InterPro" id="IPR006089">
    <property type="entry name" value="Acyl-CoA_DH_CS"/>
</dbReference>